<dbReference type="InParanoid" id="W0RS29"/>
<proteinExistence type="predicted"/>
<gene>
    <name evidence="5" type="ORF">J421_5976</name>
</gene>
<dbReference type="KEGG" id="gba:J421_5976"/>
<sequence length="348" mass="37863">MMTLSLPLPDVPARRALPVLGDALDRQKDIVYLDATAHSVLNPPSATGIGCWTVNPYVGCAFGCAYCYARYAHRYVMERAGAPNDDALPPWLAFERRVLVKRDAPTLVRQALASRSTRYRALVSGEESVLVGSATDPYQPAERRFRVTRGVLEAFAEHPGVRVNVITKSPLVARDVDVLACIASRGAVTVHVSLITLDRALARRVEPRAPTPESRLRAIERLAAAGIHVGLNVMPVLPGITDDPAGLDALLARAAAAGARDVGACALRLQPAARDRYLPWIAAEFPELAARYRTTYARSSHAGERYQAGLRSYVGRIAARHGLVLREYGRGEEKMRVERTSAQLSLGI</sequence>
<dbReference type="GO" id="GO:0003824">
    <property type="term" value="F:catalytic activity"/>
    <property type="evidence" value="ECO:0007669"/>
    <property type="project" value="InterPro"/>
</dbReference>
<keyword evidence="6" id="KW-1185">Reference proteome</keyword>
<accession>W0RS29</accession>
<reference evidence="5 6" key="1">
    <citation type="journal article" date="2014" name="Genome Announc.">
        <title>Genome Sequence and Methylome of Soil Bacterium Gemmatirosa kalamazoonensis KBS708T, a Member of the Rarely Cultivated Gemmatimonadetes Phylum.</title>
        <authorList>
            <person name="Debruyn J.M."/>
            <person name="Radosevich M."/>
            <person name="Wommack K.E."/>
            <person name="Polson S.W."/>
            <person name="Hauser L.J."/>
            <person name="Fawaz M.N."/>
            <person name="Korlach J."/>
            <person name="Tsai Y.C."/>
        </authorList>
    </citation>
    <scope>NUCLEOTIDE SEQUENCE [LARGE SCALE GENOMIC DNA]</scope>
    <source>
        <strain evidence="5 6">KBS708</strain>
        <plasmid evidence="6">Plasmid 2</plasmid>
    </source>
</reference>
<dbReference type="AlphaFoldDB" id="W0RS29"/>
<evidence type="ECO:0000259" key="4">
    <source>
        <dbReference type="PROSITE" id="PS51918"/>
    </source>
</evidence>
<dbReference type="InterPro" id="IPR006638">
    <property type="entry name" value="Elp3/MiaA/NifB-like_rSAM"/>
</dbReference>
<evidence type="ECO:0000313" key="5">
    <source>
        <dbReference type="EMBL" id="AHG93511.1"/>
    </source>
</evidence>
<dbReference type="eggNOG" id="COG1533">
    <property type="taxonomic scope" value="Bacteria"/>
</dbReference>
<dbReference type="HOGENOM" id="CLU_015525_1_1_0"/>
<keyword evidence="1" id="KW-0479">Metal-binding</keyword>
<dbReference type="RefSeq" id="WP_025414814.1">
    <property type="nucleotide sequence ID" value="NZ_CP007130.1"/>
</dbReference>
<dbReference type="PROSITE" id="PS51918">
    <property type="entry name" value="RADICAL_SAM"/>
    <property type="match status" value="1"/>
</dbReference>
<dbReference type="SFLD" id="SFLDS00029">
    <property type="entry name" value="Radical_SAM"/>
    <property type="match status" value="1"/>
</dbReference>
<dbReference type="PANTHER" id="PTHR43432">
    <property type="entry name" value="SLR0285 PROTEIN"/>
    <property type="match status" value="1"/>
</dbReference>
<dbReference type="SUPFAM" id="SSF102114">
    <property type="entry name" value="Radical SAM enzymes"/>
    <property type="match status" value="1"/>
</dbReference>
<dbReference type="GO" id="GO:0051536">
    <property type="term" value="F:iron-sulfur cluster binding"/>
    <property type="evidence" value="ECO:0007669"/>
    <property type="project" value="UniProtKB-KW"/>
</dbReference>
<evidence type="ECO:0000313" key="6">
    <source>
        <dbReference type="Proteomes" id="UP000019151"/>
    </source>
</evidence>
<dbReference type="Proteomes" id="UP000019151">
    <property type="component" value="Plasmid 2"/>
</dbReference>
<organism evidence="5 6">
    <name type="scientific">Gemmatirosa kalamazoonensis</name>
    <dbReference type="NCBI Taxonomy" id="861299"/>
    <lineage>
        <taxon>Bacteria</taxon>
        <taxon>Pseudomonadati</taxon>
        <taxon>Gemmatimonadota</taxon>
        <taxon>Gemmatimonadia</taxon>
        <taxon>Gemmatimonadales</taxon>
        <taxon>Gemmatimonadaceae</taxon>
        <taxon>Gemmatirosa</taxon>
    </lineage>
</organism>
<protein>
    <submittedName>
        <fullName evidence="5">Radical SAM domain protein</fullName>
    </submittedName>
</protein>
<dbReference type="Pfam" id="PF04055">
    <property type="entry name" value="Radical_SAM"/>
    <property type="match status" value="1"/>
</dbReference>
<keyword evidence="2" id="KW-0408">Iron</keyword>
<feature type="domain" description="Radical SAM core" evidence="4">
    <location>
        <begin position="46"/>
        <end position="305"/>
    </location>
</feature>
<dbReference type="SFLD" id="SFLDG01084">
    <property type="entry name" value="Uncharacterised_Radical_SAM_Su"/>
    <property type="match status" value="1"/>
</dbReference>
<evidence type="ECO:0000256" key="3">
    <source>
        <dbReference type="ARBA" id="ARBA00023014"/>
    </source>
</evidence>
<dbReference type="Gene3D" id="3.80.30.30">
    <property type="match status" value="1"/>
</dbReference>
<dbReference type="CDD" id="cd01335">
    <property type="entry name" value="Radical_SAM"/>
    <property type="match status" value="1"/>
</dbReference>
<keyword evidence="3" id="KW-0411">Iron-sulfur</keyword>
<name>W0RS29_9BACT</name>
<evidence type="ECO:0000256" key="1">
    <source>
        <dbReference type="ARBA" id="ARBA00022723"/>
    </source>
</evidence>
<geneLocation type="plasmid" evidence="5 6">
    <name>2</name>
</geneLocation>
<dbReference type="OrthoDB" id="9785699at2"/>
<keyword evidence="5" id="KW-0614">Plasmid</keyword>
<dbReference type="InterPro" id="IPR007197">
    <property type="entry name" value="rSAM"/>
</dbReference>
<dbReference type="EMBL" id="CP007130">
    <property type="protein sequence ID" value="AHG93511.1"/>
    <property type="molecule type" value="Genomic_DNA"/>
</dbReference>
<dbReference type="InterPro" id="IPR040086">
    <property type="entry name" value="MJ0683-like"/>
</dbReference>
<evidence type="ECO:0000256" key="2">
    <source>
        <dbReference type="ARBA" id="ARBA00023004"/>
    </source>
</evidence>
<dbReference type="GO" id="GO:0046872">
    <property type="term" value="F:metal ion binding"/>
    <property type="evidence" value="ECO:0007669"/>
    <property type="project" value="UniProtKB-KW"/>
</dbReference>
<dbReference type="PANTHER" id="PTHR43432:SF3">
    <property type="entry name" value="SLR0285 PROTEIN"/>
    <property type="match status" value="1"/>
</dbReference>
<dbReference type="InterPro" id="IPR058240">
    <property type="entry name" value="rSAM_sf"/>
</dbReference>
<dbReference type="SMART" id="SM00729">
    <property type="entry name" value="Elp3"/>
    <property type="match status" value="1"/>
</dbReference>